<gene>
    <name evidence="3" type="primary">LOC108680728</name>
</gene>
<dbReference type="RefSeq" id="XP_018025104.1">
    <property type="nucleotide sequence ID" value="XM_018169615.2"/>
</dbReference>
<dbReference type="InterPro" id="IPR016024">
    <property type="entry name" value="ARM-type_fold"/>
</dbReference>
<evidence type="ECO:0000313" key="3">
    <source>
        <dbReference type="RefSeq" id="XP_018025104.1"/>
    </source>
</evidence>
<evidence type="ECO:0000256" key="1">
    <source>
        <dbReference type="SAM" id="MobiDB-lite"/>
    </source>
</evidence>
<feature type="region of interest" description="Disordered" evidence="1">
    <location>
        <begin position="230"/>
        <end position="262"/>
    </location>
</feature>
<accession>A0A8B7PG32</accession>
<dbReference type="SUPFAM" id="SSF48371">
    <property type="entry name" value="ARM repeat"/>
    <property type="match status" value="1"/>
</dbReference>
<evidence type="ECO:0000313" key="2">
    <source>
        <dbReference type="Proteomes" id="UP000694843"/>
    </source>
</evidence>
<feature type="compositionally biased region" description="Basic residues" evidence="1">
    <location>
        <begin position="233"/>
        <end position="243"/>
    </location>
</feature>
<dbReference type="KEGG" id="hazt:108680728"/>
<name>A0A8B7PG32_HYAAZ</name>
<dbReference type="GeneID" id="108680728"/>
<organism evidence="2 3">
    <name type="scientific">Hyalella azteca</name>
    <name type="common">Amphipod</name>
    <dbReference type="NCBI Taxonomy" id="294128"/>
    <lineage>
        <taxon>Eukaryota</taxon>
        <taxon>Metazoa</taxon>
        <taxon>Ecdysozoa</taxon>
        <taxon>Arthropoda</taxon>
        <taxon>Crustacea</taxon>
        <taxon>Multicrustacea</taxon>
        <taxon>Malacostraca</taxon>
        <taxon>Eumalacostraca</taxon>
        <taxon>Peracarida</taxon>
        <taxon>Amphipoda</taxon>
        <taxon>Senticaudata</taxon>
        <taxon>Talitrida</taxon>
        <taxon>Talitroidea</taxon>
        <taxon>Hyalellidae</taxon>
        <taxon>Hyalella</taxon>
    </lineage>
</organism>
<proteinExistence type="predicted"/>
<keyword evidence="2" id="KW-1185">Reference proteome</keyword>
<dbReference type="AlphaFoldDB" id="A0A8B7PG32"/>
<sequence length="699" mass="77456">MGKVRTRTVLGRQKKAHILGPKIKLIDDFTDEFQLESAKRANYASGSSTKISNLLEELCQLLQEARVTEDALPICSSIRTLLTPSLECKIVLALPVLMPAVCPLLVSPAAALRQAAAVILFIIASKVRREVLLLPTLQLCDHLSSALANPTSAPDTVRLLQQLLCAAPQLLRACSHMLAPPLLSLLALRCHSRNTLWKSLGCVFDEMSDTVAAGRWRTWLEDLERRNTENVKNLKHSSKKKRNEQHTTNDNSSDSRSNNSISASEGSEAVNLSLLMTVIAELLQLRVLAKTASESEDDDSTAAWARVTAVILSSDVPQPSLVSRSRLDRVKPNLKRLLCELRLLELLRITLCTHSAQKAWLQQTIAPRLRRMHGALLPPDGAAPFSGLEAEELRLTLLAVCVHYGFYDSRSLHLLTRALADELPRLEDLPNASQELVSLYFELFASAYTWLRDDEFQRSCHLLDHECRWCEQLHNHTIIHPHSETTQTAGTCDGKSGSSVLPVSHTSAAHLPGSSTSLLGTRQWEALPRGAAARADKLLADAMEEPLLRKSNSPWNNKNKTLTEAQLLEKLLRHDVQRFLCTDKLALIEPVLSNVMTGLGETKQRQAQDVEDWQARRQELARDLLEALGRSKALVSACACTRFFSSTFAWLVSLSPNELVRPSVHWVYSVLREAEMSSSGLSADVIAALERCSQSLALV</sequence>
<reference evidence="3" key="1">
    <citation type="submission" date="2025-08" db="UniProtKB">
        <authorList>
            <consortium name="RefSeq"/>
        </authorList>
    </citation>
    <scope>IDENTIFICATION</scope>
    <source>
        <tissue evidence="3">Whole organism</tissue>
    </source>
</reference>
<protein>
    <submittedName>
        <fullName evidence="3">Uncharacterized protein LOC108680728</fullName>
    </submittedName>
</protein>
<dbReference type="Proteomes" id="UP000694843">
    <property type="component" value="Unplaced"/>
</dbReference>
<feature type="compositionally biased region" description="Low complexity" evidence="1">
    <location>
        <begin position="249"/>
        <end position="262"/>
    </location>
</feature>